<dbReference type="RefSeq" id="WP_382358491.1">
    <property type="nucleotide sequence ID" value="NZ_JBHTGR010000012.1"/>
</dbReference>
<keyword evidence="3 5" id="KW-1133">Transmembrane helix</keyword>
<keyword evidence="2 5" id="KW-0812">Transmembrane</keyword>
<evidence type="ECO:0000256" key="1">
    <source>
        <dbReference type="ARBA" id="ARBA00004141"/>
    </source>
</evidence>
<comment type="caution">
    <text evidence="6">The sequence shown here is derived from an EMBL/GenBank/DDBJ whole genome shotgun (WGS) entry which is preliminary data.</text>
</comment>
<dbReference type="Pfam" id="PF02674">
    <property type="entry name" value="Colicin_V"/>
    <property type="match status" value="1"/>
</dbReference>
<organism evidence="6 7">
    <name type="scientific">Lentibacillus kimchii</name>
    <dbReference type="NCBI Taxonomy" id="1542911"/>
    <lineage>
        <taxon>Bacteria</taxon>
        <taxon>Bacillati</taxon>
        <taxon>Bacillota</taxon>
        <taxon>Bacilli</taxon>
        <taxon>Bacillales</taxon>
        <taxon>Bacillaceae</taxon>
        <taxon>Lentibacillus</taxon>
    </lineage>
</organism>
<evidence type="ECO:0000256" key="4">
    <source>
        <dbReference type="ARBA" id="ARBA00023136"/>
    </source>
</evidence>
<reference evidence="7" key="1">
    <citation type="journal article" date="2019" name="Int. J. Syst. Evol. Microbiol.">
        <title>The Global Catalogue of Microorganisms (GCM) 10K type strain sequencing project: providing services to taxonomists for standard genome sequencing and annotation.</title>
        <authorList>
            <consortium name="The Broad Institute Genomics Platform"/>
            <consortium name="The Broad Institute Genome Sequencing Center for Infectious Disease"/>
            <person name="Wu L."/>
            <person name="Ma J."/>
        </authorList>
    </citation>
    <scope>NUCLEOTIDE SEQUENCE [LARGE SCALE GENOMIC DNA]</scope>
    <source>
        <strain evidence="7">JCM 30234</strain>
    </source>
</reference>
<keyword evidence="7" id="KW-1185">Reference proteome</keyword>
<dbReference type="EMBL" id="JBHTGR010000012">
    <property type="protein sequence ID" value="MFC7746972.1"/>
    <property type="molecule type" value="Genomic_DNA"/>
</dbReference>
<dbReference type="PANTHER" id="PTHR37306:SF1">
    <property type="entry name" value="COLICIN V PRODUCTION PROTEIN"/>
    <property type="match status" value="1"/>
</dbReference>
<sequence length="179" mass="20253">MVDLILILLLIFGCFIGLRRGFILQAFHLIGFIAAFILAALYYDKLASQLALWIPYPNLDSDSAWADVLDAIPMENAFYNAIAFAIIFFAVKILLQIIASMLDFVAELPIVRLFNKWLGAVLGFVEIYLMIFIVLYILVLTPSETIQTWINGSSVAVFIIDHTPFLSEQIKTLWFQGIK</sequence>
<accession>A0ABW2UXA6</accession>
<dbReference type="Proteomes" id="UP001596620">
    <property type="component" value="Unassembled WGS sequence"/>
</dbReference>
<feature type="transmembrane region" description="Helical" evidence="5">
    <location>
        <begin position="117"/>
        <end position="139"/>
    </location>
</feature>
<feature type="transmembrane region" description="Helical" evidence="5">
    <location>
        <begin position="21"/>
        <end position="43"/>
    </location>
</feature>
<name>A0ABW2UXA6_9BACI</name>
<evidence type="ECO:0000256" key="5">
    <source>
        <dbReference type="SAM" id="Phobius"/>
    </source>
</evidence>
<protein>
    <submittedName>
        <fullName evidence="6">CvpA family protein</fullName>
    </submittedName>
</protein>
<gene>
    <name evidence="6" type="ORF">ACFQU8_06940</name>
</gene>
<evidence type="ECO:0000256" key="2">
    <source>
        <dbReference type="ARBA" id="ARBA00022692"/>
    </source>
</evidence>
<dbReference type="PANTHER" id="PTHR37306">
    <property type="entry name" value="COLICIN V PRODUCTION PROTEIN"/>
    <property type="match status" value="1"/>
</dbReference>
<evidence type="ECO:0000313" key="7">
    <source>
        <dbReference type="Proteomes" id="UP001596620"/>
    </source>
</evidence>
<dbReference type="InterPro" id="IPR003825">
    <property type="entry name" value="Colicin-V_CvpA"/>
</dbReference>
<proteinExistence type="predicted"/>
<evidence type="ECO:0000313" key="6">
    <source>
        <dbReference type="EMBL" id="MFC7746972.1"/>
    </source>
</evidence>
<comment type="subcellular location">
    <subcellularLocation>
        <location evidence="1">Membrane</location>
        <topology evidence="1">Multi-pass membrane protein</topology>
    </subcellularLocation>
</comment>
<keyword evidence="4 5" id="KW-0472">Membrane</keyword>
<evidence type="ECO:0000256" key="3">
    <source>
        <dbReference type="ARBA" id="ARBA00022989"/>
    </source>
</evidence>
<feature type="transmembrane region" description="Helical" evidence="5">
    <location>
        <begin position="77"/>
        <end position="105"/>
    </location>
</feature>